<reference evidence="11" key="1">
    <citation type="submission" date="2025-08" db="UniProtKB">
        <authorList>
            <consortium name="Ensembl"/>
        </authorList>
    </citation>
    <scope>IDENTIFICATION</scope>
</reference>
<dbReference type="PANTHER" id="PTHR22796:SF7">
    <property type="entry name" value="INTERFERON-INDUCED VERY LARGE GTPASE 1-LIKE"/>
    <property type="match status" value="1"/>
</dbReference>
<dbReference type="InterPro" id="IPR027417">
    <property type="entry name" value="P-loop_NTPase"/>
</dbReference>
<accession>A0A3Q4BBU2</accession>
<evidence type="ECO:0000256" key="5">
    <source>
        <dbReference type="ARBA" id="ARBA00022741"/>
    </source>
</evidence>
<sequence>MFPTLQKVPQTALINGYFWLIHALLGLVTHVLSESHKATHCMHPKDNAHVEALNKLGLDDVWTKPLDPAFMLDISTWTVENQAPLEIKDLPNAFLQRLWLLSPDARNSSCNPQQEASTEDMNNGAAESQYAINPLDLVTAVYMSANTFLQQEITLHMVKCQFAVPLVLPNIDPEEPGRFLLWPLRGVVSHWRSDFINRQIHLASANMPMISFVKLGLCGVSKSQVLNNVIRSSNDTFLHRGLDGGELPRRLSNGLVEIAWYLPTGDAATNIFPVPVVISNLRGNAGTHEKYFSLLCQVSSAVVVFCGNLKEEDKKLLISCKNKASNLILINVSNPEKNENRVVGFVDQNLEEGLGLPGGSILQGGALSEEELASRLCDTLKDLFPDNVKLVTLEAVAELAEELGLIVDEAVTCKKSMAKVDEVLNGLDEGSTKEPLSQQEKNCTSTHDPSATEQQFYVTSNGSLSTQGKQLDEQELTPPKSDSTSSLKQIMSLDHSFEHQTCSQPFEHDPSLLSLEHFLREMGLIFELTHISPGSGSQNVLRLPSLATELLLYGVPIELMDGDASNIPIHWLGCVFAELKRRLPQEQCRIRVLTNLGVHHARNAEVLSALFGVRFPEIRSTKGIYMLILCLPENLKKDMECDFLLLIDVEGLCLDKERNMPIHDNEMATVATGLSDILMQNISPHMGAEFETHLSVIVSALLRIKECGSMPICQFLTQDDGLNSVLQASQLKHVSAMLQNETSHTNDPCALGPISINFVKGPWHNISLSEPVDMQYSKEVLRLNPIIDRFIKKNVQRLKRKLSGKANLIICSKKGDLVDLDHTSCNLFRVNKSRLQPMRDMNKCLSSKSAHP</sequence>
<dbReference type="InterPro" id="IPR030383">
    <property type="entry name" value="G_VLIG_dom"/>
</dbReference>
<keyword evidence="5" id="KW-0547">Nucleotide-binding</keyword>
<dbReference type="Ensembl" id="ENSMMOT00000016296.1">
    <property type="protein sequence ID" value="ENSMMOP00000016030.1"/>
    <property type="gene ID" value="ENSMMOG00000012233.1"/>
</dbReference>
<feature type="region of interest" description="Disordered" evidence="8">
    <location>
        <begin position="428"/>
        <end position="485"/>
    </location>
</feature>
<dbReference type="GO" id="GO:0005737">
    <property type="term" value="C:cytoplasm"/>
    <property type="evidence" value="ECO:0007669"/>
    <property type="project" value="UniProtKB-SubCell"/>
</dbReference>
<evidence type="ECO:0000256" key="9">
    <source>
        <dbReference type="SAM" id="Phobius"/>
    </source>
</evidence>
<comment type="similarity">
    <text evidence="3">Belongs to the TRAFAC class dynamin-like GTPase superfamily. Very large inducible GTPase (VLIG) family.</text>
</comment>
<keyword evidence="6" id="KW-0342">GTP-binding</keyword>
<keyword evidence="4" id="KW-0963">Cytoplasm</keyword>
<dbReference type="Proteomes" id="UP000261620">
    <property type="component" value="Unplaced"/>
</dbReference>
<name>A0A3Q4BBU2_MOLML</name>
<reference evidence="11" key="2">
    <citation type="submission" date="2025-09" db="UniProtKB">
        <authorList>
            <consortium name="Ensembl"/>
        </authorList>
    </citation>
    <scope>IDENTIFICATION</scope>
</reference>
<evidence type="ECO:0000256" key="7">
    <source>
        <dbReference type="ARBA" id="ARBA00023242"/>
    </source>
</evidence>
<keyword evidence="12" id="KW-1185">Reference proteome</keyword>
<evidence type="ECO:0000313" key="11">
    <source>
        <dbReference type="Ensembl" id="ENSMMOP00000016030.1"/>
    </source>
</evidence>
<dbReference type="Pfam" id="PF25496">
    <property type="entry name" value="URGCP"/>
    <property type="match status" value="1"/>
</dbReference>
<dbReference type="AlphaFoldDB" id="A0A3Q4BBU2"/>
<dbReference type="OMA" id="CGDITHR"/>
<comment type="subcellular location">
    <subcellularLocation>
        <location evidence="2">Cytoplasm</location>
    </subcellularLocation>
    <subcellularLocation>
        <location evidence="1">Nucleus</location>
    </subcellularLocation>
</comment>
<evidence type="ECO:0000313" key="12">
    <source>
        <dbReference type="Proteomes" id="UP000261620"/>
    </source>
</evidence>
<organism evidence="11 12">
    <name type="scientific">Mola mola</name>
    <name type="common">Ocean sunfish</name>
    <name type="synonym">Tetraodon mola</name>
    <dbReference type="NCBI Taxonomy" id="94237"/>
    <lineage>
        <taxon>Eukaryota</taxon>
        <taxon>Metazoa</taxon>
        <taxon>Chordata</taxon>
        <taxon>Craniata</taxon>
        <taxon>Vertebrata</taxon>
        <taxon>Euteleostomi</taxon>
        <taxon>Actinopterygii</taxon>
        <taxon>Neopterygii</taxon>
        <taxon>Teleostei</taxon>
        <taxon>Neoteleostei</taxon>
        <taxon>Acanthomorphata</taxon>
        <taxon>Eupercaria</taxon>
        <taxon>Tetraodontiformes</taxon>
        <taxon>Molidae</taxon>
        <taxon>Mola</taxon>
    </lineage>
</organism>
<evidence type="ECO:0000256" key="1">
    <source>
        <dbReference type="ARBA" id="ARBA00004123"/>
    </source>
</evidence>
<feature type="transmembrane region" description="Helical" evidence="9">
    <location>
        <begin position="12"/>
        <end position="32"/>
    </location>
</feature>
<dbReference type="Gene3D" id="3.40.50.300">
    <property type="entry name" value="P-loop containing nucleotide triphosphate hydrolases"/>
    <property type="match status" value="1"/>
</dbReference>
<keyword evidence="9" id="KW-0472">Membrane</keyword>
<keyword evidence="9" id="KW-0812">Transmembrane</keyword>
<dbReference type="InterPro" id="IPR057365">
    <property type="entry name" value="URGCP"/>
</dbReference>
<proteinExistence type="inferred from homology"/>
<evidence type="ECO:0000256" key="2">
    <source>
        <dbReference type="ARBA" id="ARBA00004496"/>
    </source>
</evidence>
<evidence type="ECO:0000259" key="10">
    <source>
        <dbReference type="PROSITE" id="PS51717"/>
    </source>
</evidence>
<evidence type="ECO:0000256" key="4">
    <source>
        <dbReference type="ARBA" id="ARBA00022490"/>
    </source>
</evidence>
<feature type="compositionally biased region" description="Polar residues" evidence="8">
    <location>
        <begin position="434"/>
        <end position="469"/>
    </location>
</feature>
<evidence type="ECO:0000256" key="3">
    <source>
        <dbReference type="ARBA" id="ARBA00006828"/>
    </source>
</evidence>
<protein>
    <recommendedName>
        <fullName evidence="10">VLIG-type G domain-containing protein</fullName>
    </recommendedName>
</protein>
<feature type="domain" description="VLIG-type G" evidence="10">
    <location>
        <begin position="587"/>
        <end position="718"/>
    </location>
</feature>
<dbReference type="PROSITE" id="PS51717">
    <property type="entry name" value="G_VLIG"/>
    <property type="match status" value="1"/>
</dbReference>
<keyword evidence="9" id="KW-1133">Transmembrane helix</keyword>
<dbReference type="GO" id="GO:0005634">
    <property type="term" value="C:nucleus"/>
    <property type="evidence" value="ECO:0007669"/>
    <property type="project" value="UniProtKB-SubCell"/>
</dbReference>
<dbReference type="Pfam" id="PF25683">
    <property type="entry name" value="URGCP_GTPase"/>
    <property type="match status" value="1"/>
</dbReference>
<dbReference type="STRING" id="94237.ENSMMOP00000016030"/>
<evidence type="ECO:0000256" key="8">
    <source>
        <dbReference type="SAM" id="MobiDB-lite"/>
    </source>
</evidence>
<keyword evidence="7" id="KW-0539">Nucleus</keyword>
<dbReference type="PANTHER" id="PTHR22796">
    <property type="entry name" value="URG4-RELATED"/>
    <property type="match status" value="1"/>
</dbReference>
<dbReference type="GO" id="GO:0005525">
    <property type="term" value="F:GTP binding"/>
    <property type="evidence" value="ECO:0007669"/>
    <property type="project" value="UniProtKB-KW"/>
</dbReference>
<evidence type="ECO:0000256" key="6">
    <source>
        <dbReference type="ARBA" id="ARBA00023134"/>
    </source>
</evidence>